<dbReference type="PANTHER" id="PTHR12047:SF2">
    <property type="entry name" value="FANCONI ANEMIA GROUP A PROTEIN"/>
    <property type="match status" value="1"/>
</dbReference>
<keyword evidence="5" id="KW-1185">Reference proteome</keyword>
<dbReference type="GO" id="GO:0043240">
    <property type="term" value="C:Fanconi anaemia nuclear complex"/>
    <property type="evidence" value="ECO:0007669"/>
    <property type="project" value="InterPro"/>
</dbReference>
<name>A0A8R2JT35_ACYPI</name>
<dbReference type="InterPro" id="IPR055386">
    <property type="entry name" value="FANCA_helical"/>
</dbReference>
<dbReference type="EnsemblMetazoa" id="XM_029489786.1">
    <property type="protein sequence ID" value="XP_029345646.1"/>
    <property type="gene ID" value="LOC100160605"/>
</dbReference>
<dbReference type="PANTHER" id="PTHR12047">
    <property type="entry name" value="FANCONI ANEMIA GROUP A PROTEIN"/>
    <property type="match status" value="1"/>
</dbReference>
<sequence>MILFKKVEQLNELFMRNKDMSMLLNEKDRRTLDSLINEISEADMNSNLLKTILGLQENKYSIEIIWQLHRKQIIDFAEFITCYKWDLDHIVKTLLCMSESEEKQCQEMLTDLLGSLLILLSGEPNHIFDQHIQIIQQFLAQSSLIIIRNHNGWVYLKNLKCSSFLTKSTIQKIFKIMLKNMLIADVNFHLNIAYEQYRLYKTPDSVYNMLKMFLDEIDEDVIYTLIQNVLTHHAEKANWKLILSLISTFVKTKSHLCHMLKLKLEEFFNQTLSKSTTEKSFLMQKAALLIFRQCCLEIGLWSEYSRWYSSYKPNVDNAKIFYSLLTELLPIDLPAALAAHINTQPKLTESCGNIQSDYVKKAQAQLIKINHGEDYMGLFKNYDDCENRHEADIVKVLESFKSTGQVMRVVLEACVFRNKYFIGTFLKTLMNTQLVDDQLRNRFIEKLNSMNKIPKMMYTKWKQEQQIWQNFHVGTLKYLPCPGGGWRPLSPDTVSARREVPPETEIRTDD</sequence>
<feature type="domain" description="Fanconi anaemia group A protein helical" evidence="3">
    <location>
        <begin position="390"/>
        <end position="463"/>
    </location>
</feature>
<protein>
    <recommendedName>
        <fullName evidence="6">Fanconi anaemia group A protein N-terminal domain-containing protein</fullName>
    </recommendedName>
</protein>
<reference evidence="4" key="2">
    <citation type="submission" date="2022-06" db="UniProtKB">
        <authorList>
            <consortium name="EnsemblMetazoa"/>
        </authorList>
    </citation>
    <scope>IDENTIFICATION</scope>
</reference>
<dbReference type="InterPro" id="IPR031729">
    <property type="entry name" value="Fanconi_A_N"/>
</dbReference>
<accession>A0A8R2JT35</accession>
<organism evidence="4 5">
    <name type="scientific">Acyrthosiphon pisum</name>
    <name type="common">Pea aphid</name>
    <dbReference type="NCBI Taxonomy" id="7029"/>
    <lineage>
        <taxon>Eukaryota</taxon>
        <taxon>Metazoa</taxon>
        <taxon>Ecdysozoa</taxon>
        <taxon>Arthropoda</taxon>
        <taxon>Hexapoda</taxon>
        <taxon>Insecta</taxon>
        <taxon>Pterygota</taxon>
        <taxon>Neoptera</taxon>
        <taxon>Paraneoptera</taxon>
        <taxon>Hemiptera</taxon>
        <taxon>Sternorrhyncha</taxon>
        <taxon>Aphidomorpha</taxon>
        <taxon>Aphidoidea</taxon>
        <taxon>Aphididae</taxon>
        <taxon>Macrosiphini</taxon>
        <taxon>Acyrthosiphon</taxon>
    </lineage>
</organism>
<dbReference type="GeneID" id="100160605"/>
<evidence type="ECO:0008006" key="6">
    <source>
        <dbReference type="Google" id="ProtNLM"/>
    </source>
</evidence>
<dbReference type="Proteomes" id="UP000007819">
    <property type="component" value="Chromosome A2"/>
</dbReference>
<dbReference type="Pfam" id="PF15865">
    <property type="entry name" value="Fanconi_A_N"/>
    <property type="match status" value="1"/>
</dbReference>
<feature type="region of interest" description="Disordered" evidence="1">
    <location>
        <begin position="490"/>
        <end position="510"/>
    </location>
</feature>
<evidence type="ECO:0000259" key="3">
    <source>
        <dbReference type="Pfam" id="PF24781"/>
    </source>
</evidence>
<dbReference type="KEGG" id="api:100160605"/>
<dbReference type="OrthoDB" id="2287188at2759"/>
<evidence type="ECO:0000313" key="4">
    <source>
        <dbReference type="EnsemblMetazoa" id="XP_029345646.1"/>
    </source>
</evidence>
<dbReference type="GO" id="GO:0036297">
    <property type="term" value="P:interstrand cross-link repair"/>
    <property type="evidence" value="ECO:0007669"/>
    <property type="project" value="InterPro"/>
</dbReference>
<reference evidence="5" key="1">
    <citation type="submission" date="2010-06" db="EMBL/GenBank/DDBJ databases">
        <authorList>
            <person name="Jiang H."/>
            <person name="Abraham K."/>
            <person name="Ali S."/>
            <person name="Alsbrooks S.L."/>
            <person name="Anim B.N."/>
            <person name="Anosike U.S."/>
            <person name="Attaway T."/>
            <person name="Bandaranaike D.P."/>
            <person name="Battles P.K."/>
            <person name="Bell S.N."/>
            <person name="Bell A.V."/>
            <person name="Beltran B."/>
            <person name="Bickham C."/>
            <person name="Bustamante Y."/>
            <person name="Caleb T."/>
            <person name="Canada A."/>
            <person name="Cardenas V."/>
            <person name="Carter K."/>
            <person name="Chacko J."/>
            <person name="Chandrabose M.N."/>
            <person name="Chavez D."/>
            <person name="Chavez A."/>
            <person name="Chen L."/>
            <person name="Chu H.-S."/>
            <person name="Claassen K.J."/>
            <person name="Cockrell R."/>
            <person name="Collins M."/>
            <person name="Cooper J.A."/>
            <person name="Cree A."/>
            <person name="Curry S.M."/>
            <person name="Da Y."/>
            <person name="Dao M.D."/>
            <person name="Das B."/>
            <person name="Davila M.-L."/>
            <person name="Davy-Carroll L."/>
            <person name="Denson S."/>
            <person name="Dinh H."/>
            <person name="Ebong V.E."/>
            <person name="Edwards J.R."/>
            <person name="Egan A."/>
            <person name="El-Daye J."/>
            <person name="Escobedo L."/>
            <person name="Fernandez S."/>
            <person name="Fernando P.R."/>
            <person name="Flagg N."/>
            <person name="Forbes L.D."/>
            <person name="Fowler R.G."/>
            <person name="Fu Q."/>
            <person name="Gabisi R.A."/>
            <person name="Ganer J."/>
            <person name="Garbino Pronczuk A."/>
            <person name="Garcia R.M."/>
            <person name="Garner T."/>
            <person name="Garrett T.E."/>
            <person name="Gonzalez D.A."/>
            <person name="Hamid H."/>
            <person name="Hawkins E.S."/>
            <person name="Hirani K."/>
            <person name="Hogues M.E."/>
            <person name="Hollins B."/>
            <person name="Hsiao C.-H."/>
            <person name="Jabil R."/>
            <person name="James M.L."/>
            <person name="Jhangiani S.N."/>
            <person name="Johnson B."/>
            <person name="Johnson Q."/>
            <person name="Joshi V."/>
            <person name="Kalu J.B."/>
            <person name="Kam C."/>
            <person name="Kashfia A."/>
            <person name="Keebler J."/>
            <person name="Kisamo H."/>
            <person name="Kovar C.L."/>
            <person name="Lago L.A."/>
            <person name="Lai C.-Y."/>
            <person name="Laidlaw J."/>
            <person name="Lara F."/>
            <person name="Le T.-K."/>
            <person name="Lee S.L."/>
            <person name="Legall F.H."/>
            <person name="Lemon S.J."/>
            <person name="Lewis L.R."/>
            <person name="Li B."/>
            <person name="Liu Y."/>
            <person name="Liu Y.-S."/>
            <person name="Lopez J."/>
            <person name="Lozado R.J."/>
            <person name="Lu J."/>
            <person name="Madu R.C."/>
            <person name="Maheshwari M."/>
            <person name="Maheshwari R."/>
            <person name="Malloy K."/>
            <person name="Martinez E."/>
            <person name="Mathew T."/>
            <person name="Mercado I.C."/>
            <person name="Mercado C."/>
            <person name="Meyer B."/>
            <person name="Montgomery K."/>
            <person name="Morgan M.B."/>
            <person name="Munidasa M."/>
            <person name="Nazareth L.V."/>
            <person name="Nelson J."/>
            <person name="Ng B.M."/>
            <person name="Nguyen N.B."/>
            <person name="Nguyen P.Q."/>
            <person name="Nguyen T."/>
            <person name="Obregon M."/>
            <person name="Okwuonu G.O."/>
            <person name="Onwere C.G."/>
            <person name="Orozco G."/>
            <person name="Parra A."/>
            <person name="Patel S."/>
            <person name="Patil S."/>
            <person name="Perez A."/>
            <person name="Perez Y."/>
            <person name="Pham C."/>
            <person name="Primus E.L."/>
            <person name="Pu L.-L."/>
            <person name="Puazo M."/>
            <person name="Qin X."/>
            <person name="Quiroz J.B."/>
            <person name="Reese J."/>
            <person name="Richards S."/>
            <person name="Rives C.M."/>
            <person name="Robberts R."/>
            <person name="Ruiz S.J."/>
            <person name="Ruiz M.J."/>
            <person name="Santibanez J."/>
            <person name="Schneider B.W."/>
            <person name="Sisson I."/>
            <person name="Smith M."/>
            <person name="Sodergren E."/>
            <person name="Song X.-Z."/>
            <person name="Song B.B."/>
            <person name="Summersgill H."/>
            <person name="Thelus R."/>
            <person name="Thornton R.D."/>
            <person name="Trejos Z.Y."/>
            <person name="Usmani K."/>
            <person name="Vattathil S."/>
            <person name="Villasana D."/>
            <person name="Walker D.L."/>
            <person name="Wang S."/>
            <person name="Wang K."/>
            <person name="White C.S."/>
            <person name="Williams A.C."/>
            <person name="Williamson J."/>
            <person name="Wilson K."/>
            <person name="Woghiren I.O."/>
            <person name="Woodworth J.R."/>
            <person name="Worley K.C."/>
            <person name="Wright R.A."/>
            <person name="Wu W."/>
            <person name="Young L."/>
            <person name="Zhang L."/>
            <person name="Zhang J."/>
            <person name="Zhu Y."/>
            <person name="Muzny D.M."/>
            <person name="Weinstock G."/>
            <person name="Gibbs R.A."/>
        </authorList>
    </citation>
    <scope>NUCLEOTIDE SEQUENCE [LARGE SCALE GENOMIC DNA]</scope>
    <source>
        <strain evidence="5">LSR1</strain>
    </source>
</reference>
<evidence type="ECO:0000313" key="5">
    <source>
        <dbReference type="Proteomes" id="UP000007819"/>
    </source>
</evidence>
<dbReference type="InterPro" id="IPR003516">
    <property type="entry name" value="FANCA"/>
</dbReference>
<feature type="compositionally biased region" description="Basic and acidic residues" evidence="1">
    <location>
        <begin position="495"/>
        <end position="510"/>
    </location>
</feature>
<dbReference type="RefSeq" id="XP_029345646.1">
    <property type="nucleotide sequence ID" value="XM_029489786.1"/>
</dbReference>
<proteinExistence type="predicted"/>
<dbReference type="Pfam" id="PF24781">
    <property type="entry name" value="FANCA_helical"/>
    <property type="match status" value="1"/>
</dbReference>
<feature type="domain" description="Fanconi anaemia group A protein N-terminal" evidence="2">
    <location>
        <begin position="56"/>
        <end position="367"/>
    </location>
</feature>
<evidence type="ECO:0000256" key="1">
    <source>
        <dbReference type="SAM" id="MobiDB-lite"/>
    </source>
</evidence>
<dbReference type="AlphaFoldDB" id="A0A8R2JT35"/>
<evidence type="ECO:0000259" key="2">
    <source>
        <dbReference type="Pfam" id="PF15865"/>
    </source>
</evidence>